<dbReference type="OrthoDB" id="2210777at2759"/>
<dbReference type="Proteomes" id="UP000646827">
    <property type="component" value="Unassembled WGS sequence"/>
</dbReference>
<proteinExistence type="predicted"/>
<comment type="caution">
    <text evidence="1">The sequence shown here is derived from an EMBL/GenBank/DDBJ whole genome shotgun (WGS) entry which is preliminary data.</text>
</comment>
<feature type="non-terminal residue" evidence="1">
    <location>
        <position position="1"/>
    </location>
</feature>
<reference evidence="1 2" key="1">
    <citation type="submission" date="2020-12" db="EMBL/GenBank/DDBJ databases">
        <title>Metabolic potential, ecology and presence of endohyphal bacteria is reflected in genomic diversity of Mucoromycotina.</title>
        <authorList>
            <person name="Muszewska A."/>
            <person name="Okrasinska A."/>
            <person name="Steczkiewicz K."/>
            <person name="Drgas O."/>
            <person name="Orlowska M."/>
            <person name="Perlinska-Lenart U."/>
            <person name="Aleksandrzak-Piekarczyk T."/>
            <person name="Szatraj K."/>
            <person name="Zielenkiewicz U."/>
            <person name="Pilsyk S."/>
            <person name="Malc E."/>
            <person name="Mieczkowski P."/>
            <person name="Kruszewska J.S."/>
            <person name="Biernat P."/>
            <person name="Pawlowska J."/>
        </authorList>
    </citation>
    <scope>NUCLEOTIDE SEQUENCE [LARGE SCALE GENOMIC DNA]</scope>
    <source>
        <strain evidence="1 2">CBS 142.35</strain>
    </source>
</reference>
<evidence type="ECO:0000313" key="1">
    <source>
        <dbReference type="EMBL" id="KAG2218055.1"/>
    </source>
</evidence>
<organism evidence="1 2">
    <name type="scientific">Circinella minor</name>
    <dbReference type="NCBI Taxonomy" id="1195481"/>
    <lineage>
        <taxon>Eukaryota</taxon>
        <taxon>Fungi</taxon>
        <taxon>Fungi incertae sedis</taxon>
        <taxon>Mucoromycota</taxon>
        <taxon>Mucoromycotina</taxon>
        <taxon>Mucoromycetes</taxon>
        <taxon>Mucorales</taxon>
        <taxon>Lichtheimiaceae</taxon>
        <taxon>Circinella</taxon>
    </lineage>
</organism>
<evidence type="ECO:0000313" key="2">
    <source>
        <dbReference type="Proteomes" id="UP000646827"/>
    </source>
</evidence>
<keyword evidence="2" id="KW-1185">Reference proteome</keyword>
<dbReference type="AlphaFoldDB" id="A0A8H7RWR0"/>
<name>A0A8H7RWR0_9FUNG</name>
<dbReference type="EMBL" id="JAEPRB010000254">
    <property type="protein sequence ID" value="KAG2218055.1"/>
    <property type="molecule type" value="Genomic_DNA"/>
</dbReference>
<accession>A0A8H7RWR0</accession>
<protein>
    <submittedName>
        <fullName evidence="1">Uncharacterized protein</fullName>
    </submittedName>
</protein>
<gene>
    <name evidence="1" type="ORF">INT45_007218</name>
</gene>
<sequence length="66" mass="8002">PPKRSTHIDILPQMPSEPQLDDMKYAREFKEEYLKTHKQMNWKVCYDKGLAEGYFSRYKNYKTLKS</sequence>